<dbReference type="STRING" id="1047168.A0A0F4GTN1"/>
<feature type="compositionally biased region" description="Polar residues" evidence="1">
    <location>
        <begin position="1"/>
        <end position="13"/>
    </location>
</feature>
<dbReference type="InterPro" id="IPR038765">
    <property type="entry name" value="Papain-like_cys_pep_sf"/>
</dbReference>
<dbReference type="InterPro" id="IPR028889">
    <property type="entry name" value="USP"/>
</dbReference>
<sequence>MADAVNNETTWSRDSAADANPELTRKRQKLSEEVDDTNAETSSLSTAQSPEIVALPPDEVGATYDNAIELHDETGLSMNFSFGGGLDLSPGSNMSSDNQLKECVARLHKGQALEPRWVAALQQWLHDHLEQTRNLSEIWQQAYTDETELFTCIITFAHMFFAISEDRFADDLTRSFGIRPLRRIVRGLFVDIAELSTRLVTILPRILDSAVARRDSGQIAQSRQSIPLLSSVHNLVQAVQLYNADLAYFDLVLDVKPADLRLDAQRILLQDPAGLTALATLLKKLAINHVAVKDAWPAIDSTLRMLSTMCLEDSKQLEKVLDTIHTYILPAIGEKHPRALPDGFHFNAIMVASRALAFLAKTRDDDGVASLYNVFIKSESDALLVETDGEISIAHLLRNLSNGDQETLVALMRYSYVLQALKQLVFSEIMDVRNTGISQLSLLLLKLFKQNQNGNCEKPVLQYAARFMRKNEMTKYIFGPNSHATLISHSQNIIGFLAATCTYTDLDTDVIWYACTNSVEAEFSKASFLVLSDVRRYLDLDHLLYLANKFTVTPPSKLGRDAADLLRDLFEIIQPKTELCSDPEKRLATAFISIDIMSQIDCWDNDPVLMQLRTTASLELLRFTSDHFTAEDRLQIFKRCVPNILEANERASTSAEILTPFVHRLADPAEAPGDLLNMLPLHAVLRELSMFVDRVRNGSTRDYNVHLGALNVRLGLLMRLMSLPDIDVGMDVLDTLAKYTIGELALNNHSRDFAWQRFSYWAEADGPGSIASDLLRRLLSEEAIHLPLEYTTRTSLRLFGSSLQEQGRMSPSLREEFSQMLELPQWYKLVQAAESTDIPEIDTLATDALCNALFEHDSENWNKTSVAKCHATFARQQIERICSLYASSSPKELRDGNGHLIIRQIALLDAVLLRSKHFSHAPTADVPLDLCLANKDSKESIFATMQVYGGGQPHTKICRLQYTATSMVAELLAELPKITGAAENRVILGGQALDLTVCANKELSEIGLHPTGLIIVCPKHTLQSDLEVVLTSSGAVEEEILAQYDHLERLIDGPAAIANQMFHFLTHVRLPAQPRERVVSTDLSVQDLCPPDNKWRTLFSIFVLKTHLTDFARLGVAEETFLLRGIHLLVEVITDKMRPKLFRELISTMECLVSFLQERPKEAMTSCIIDDAARFTDRMIDICFLALSLPSGQRAERRILLEMTMKTLVEAFRRQNSVWTTFKIHPRTNELHKQMLFHDEVAIASFTAKLLKSFVLDHTSGAEVAELYMGILMGCLEQALRKPSHSFVFDLTTDLMLVNRKLRNNEEEARALLATLLDRMWGHRHTESVDLPVPDMAMCGLLKLIYEVLTVVRSFKKPLGLDGLSLRIFTTLLFPPLQFPDSHPLISSPNRKFAFHLVESACESSDDFEALLEATGSVFRIAPDPHDRYPGHSEWLRPAVKCSGLTNLGMTCYMNSLLQQLYGNVHFRKFIFDTELVDPEKQELLSHVQNLFARMQNDYNWISETTELAKVLNVQVDSQEDVHGFYEDFLSKLEASMPDEVSKTTLKGFFTGKLISQIKGECGHVSPKTEPFVDLPIIVKNKASLQDSLQEFVQGEPMEGANKYKCMACDADDGGRLVNAMKRACLEEMPDNLTFCLKRFTFEAMLGIDGKVNDRFDFPQSIDMSRYHREHLDNPEAEIDMDVFELVGVIVHQGTLNLGHYWSYVLLRNTGHPDSRKWVKLEDRFVSPVEGGIQEVQGECFGGQFWNNGNERVDNAYVLFYQRKTSLEEQIALPGPVWDSATGMLLPPKVDIPERLRTEIHGSNEFRNRVAQLFDDQMDAFMRFLFTSYQKHSLSSPAQSETGSQEADEANQTVTVSRPGTPSDHLMKLMSNTAIAYVQQVAVADSAGAVKPKWCFEQLRSLIEQQPRSALYLLDDLTTDVHWFRGVVGRNSNTAVRALVCEFIMSTLHNVHEQDWTFYRKCVDRLLTSHADVKELYNAIDVDWAQYLGFAAELAALGPAETASVLDKGYLTWAWEMLRVTGDPQLKAKYPGLSDHIKQNSAKVTALFVFIHAILDGLTSFPDTEPTGRSEDEGVHLIRDDDTVQLHQVEVQWFFRRNGHNQEYMDMWLLHARHARNPSAFHTWPEFPPGKLLRLYMDPDKSPIRLREAIDEGVLYFVEQENQNLNNMLHVVLSYTSLADQHNSARVFGSLTRNIHDWEGDTRELEFVRFARKAMDVNPAAFVAHLQPWLVESLCSKSSTVCEHTEKFLKEHVFAEESNGDLLTDNATLNFNRLRAICDLVKPLIRIVENAWQTERARKSFEHIIRILKEAERWLQDLYTEAKALIKAGNADGTVDTSMKVELGELPRRLRELHNANSEFADWDADDVAELPGIGGGMRHGSRNGSVRLSMESDEDVESSGEEEDEEGWDEPDFERR</sequence>
<accession>A0A0F4GTN1</accession>
<evidence type="ECO:0000313" key="4">
    <source>
        <dbReference type="Proteomes" id="UP000033647"/>
    </source>
</evidence>
<dbReference type="Pfam" id="PF12030">
    <property type="entry name" value="DUF3517"/>
    <property type="match status" value="1"/>
</dbReference>
<dbReference type="PROSITE" id="PS00973">
    <property type="entry name" value="USP_2"/>
    <property type="match status" value="1"/>
</dbReference>
<dbReference type="InterPro" id="IPR001394">
    <property type="entry name" value="Peptidase_C19_UCH"/>
</dbReference>
<comment type="caution">
    <text evidence="3">The sequence shown here is derived from an EMBL/GenBank/DDBJ whole genome shotgun (WGS) entry which is preliminary data.</text>
</comment>
<feature type="compositionally biased region" description="Basic and acidic residues" evidence="1">
    <location>
        <begin position="23"/>
        <end position="32"/>
    </location>
</feature>
<dbReference type="OrthoDB" id="420187at2759"/>
<feature type="compositionally biased region" description="Polar residues" evidence="1">
    <location>
        <begin position="1835"/>
        <end position="1860"/>
    </location>
</feature>
<dbReference type="GO" id="GO:0016579">
    <property type="term" value="P:protein deubiquitination"/>
    <property type="evidence" value="ECO:0007669"/>
    <property type="project" value="InterPro"/>
</dbReference>
<dbReference type="InterPro" id="IPR021905">
    <property type="entry name" value="DUF3517"/>
</dbReference>
<dbReference type="EMBL" id="LAFY01000323">
    <property type="protein sequence ID" value="KJY00408.1"/>
    <property type="molecule type" value="Genomic_DNA"/>
</dbReference>
<feature type="compositionally biased region" description="Acidic residues" evidence="1">
    <location>
        <begin position="2392"/>
        <end position="2417"/>
    </location>
</feature>
<dbReference type="GO" id="GO:0005634">
    <property type="term" value="C:nucleus"/>
    <property type="evidence" value="ECO:0007669"/>
    <property type="project" value="TreeGrafter"/>
</dbReference>
<dbReference type="Pfam" id="PF00443">
    <property type="entry name" value="UCH"/>
    <property type="match status" value="1"/>
</dbReference>
<dbReference type="SUPFAM" id="SSF54001">
    <property type="entry name" value="Cysteine proteinases"/>
    <property type="match status" value="1"/>
</dbReference>
<keyword evidence="4" id="KW-1185">Reference proteome</keyword>
<reference evidence="3 4" key="1">
    <citation type="submission" date="2015-03" db="EMBL/GenBank/DDBJ databases">
        <title>RNA-seq based gene annotation and comparative genomics of four Zymoseptoria species reveal species-specific pathogenicity related genes and transposable element activity.</title>
        <authorList>
            <person name="Grandaubert J."/>
            <person name="Bhattacharyya A."/>
            <person name="Stukenbrock E.H."/>
        </authorList>
    </citation>
    <scope>NUCLEOTIDE SEQUENCE [LARGE SCALE GENOMIC DNA]</scope>
    <source>
        <strain evidence="3 4">Zb18110</strain>
    </source>
</reference>
<evidence type="ECO:0000259" key="2">
    <source>
        <dbReference type="PROSITE" id="PS50235"/>
    </source>
</evidence>
<dbReference type="InterPro" id="IPR050164">
    <property type="entry name" value="Peptidase_C19"/>
</dbReference>
<feature type="region of interest" description="Disordered" evidence="1">
    <location>
        <begin position="1835"/>
        <end position="1862"/>
    </location>
</feature>
<gene>
    <name evidence="3" type="ORF">TI39_contig331g00002</name>
</gene>
<dbReference type="Gene3D" id="3.90.70.10">
    <property type="entry name" value="Cysteine proteinases"/>
    <property type="match status" value="1"/>
</dbReference>
<dbReference type="GO" id="GO:0004843">
    <property type="term" value="F:cysteine-type deubiquitinase activity"/>
    <property type="evidence" value="ECO:0007669"/>
    <property type="project" value="InterPro"/>
</dbReference>
<evidence type="ECO:0000256" key="1">
    <source>
        <dbReference type="SAM" id="MobiDB-lite"/>
    </source>
</evidence>
<protein>
    <recommendedName>
        <fullName evidence="2">USP domain-containing protein</fullName>
    </recommendedName>
</protein>
<evidence type="ECO:0000313" key="3">
    <source>
        <dbReference type="EMBL" id="KJY00408.1"/>
    </source>
</evidence>
<dbReference type="PROSITE" id="PS50235">
    <property type="entry name" value="USP_3"/>
    <property type="match status" value="1"/>
</dbReference>
<dbReference type="InterPro" id="IPR018200">
    <property type="entry name" value="USP_CS"/>
</dbReference>
<dbReference type="PROSITE" id="PS00972">
    <property type="entry name" value="USP_1"/>
    <property type="match status" value="1"/>
</dbReference>
<dbReference type="PANTHER" id="PTHR24006">
    <property type="entry name" value="UBIQUITIN CARBOXYL-TERMINAL HYDROLASE"/>
    <property type="match status" value="1"/>
</dbReference>
<feature type="region of interest" description="Disordered" evidence="1">
    <location>
        <begin position="2374"/>
        <end position="2417"/>
    </location>
</feature>
<dbReference type="GO" id="GO:0005829">
    <property type="term" value="C:cytosol"/>
    <property type="evidence" value="ECO:0007669"/>
    <property type="project" value="TreeGrafter"/>
</dbReference>
<dbReference type="Proteomes" id="UP000033647">
    <property type="component" value="Unassembled WGS sequence"/>
</dbReference>
<proteinExistence type="predicted"/>
<organism evidence="3 4">
    <name type="scientific">Zymoseptoria brevis</name>
    <dbReference type="NCBI Taxonomy" id="1047168"/>
    <lineage>
        <taxon>Eukaryota</taxon>
        <taxon>Fungi</taxon>
        <taxon>Dikarya</taxon>
        <taxon>Ascomycota</taxon>
        <taxon>Pezizomycotina</taxon>
        <taxon>Dothideomycetes</taxon>
        <taxon>Dothideomycetidae</taxon>
        <taxon>Mycosphaerellales</taxon>
        <taxon>Mycosphaerellaceae</taxon>
        <taxon>Zymoseptoria</taxon>
    </lineage>
</organism>
<name>A0A0F4GTN1_9PEZI</name>
<feature type="region of interest" description="Disordered" evidence="1">
    <location>
        <begin position="1"/>
        <end position="50"/>
    </location>
</feature>
<feature type="compositionally biased region" description="Polar residues" evidence="1">
    <location>
        <begin position="39"/>
        <end position="49"/>
    </location>
</feature>
<feature type="domain" description="USP" evidence="2">
    <location>
        <begin position="1443"/>
        <end position="1764"/>
    </location>
</feature>